<dbReference type="PANTHER" id="PTHR35680">
    <property type="entry name" value="NFAT ACTIVATION MOLECULE 1"/>
    <property type="match status" value="1"/>
</dbReference>
<feature type="region of interest" description="Disordered" evidence="1">
    <location>
        <begin position="157"/>
        <end position="188"/>
    </location>
</feature>
<keyword evidence="5" id="KW-1185">Reference proteome</keyword>
<dbReference type="AlphaFoldDB" id="A0A9D3S3Y7"/>
<dbReference type="GO" id="GO:0004888">
    <property type="term" value="F:transmembrane signaling receptor activity"/>
    <property type="evidence" value="ECO:0007669"/>
    <property type="project" value="InterPro"/>
</dbReference>
<dbReference type="InterPro" id="IPR033549">
    <property type="entry name" value="NFAM1"/>
</dbReference>
<organism evidence="4 5">
    <name type="scientific">Anguilla anguilla</name>
    <name type="common">European freshwater eel</name>
    <name type="synonym">Muraena anguilla</name>
    <dbReference type="NCBI Taxonomy" id="7936"/>
    <lineage>
        <taxon>Eukaryota</taxon>
        <taxon>Metazoa</taxon>
        <taxon>Chordata</taxon>
        <taxon>Craniata</taxon>
        <taxon>Vertebrata</taxon>
        <taxon>Euteleostomi</taxon>
        <taxon>Actinopterygii</taxon>
        <taxon>Neopterygii</taxon>
        <taxon>Teleostei</taxon>
        <taxon>Anguilliformes</taxon>
        <taxon>Anguillidae</taxon>
        <taxon>Anguilla</taxon>
    </lineage>
</organism>
<gene>
    <name evidence="4" type="ORF">ANANG_G00031960</name>
</gene>
<feature type="chain" id="PRO_5038735627" description="Immunoglobulin subtype domain-containing protein" evidence="3">
    <location>
        <begin position="21"/>
        <end position="245"/>
    </location>
</feature>
<keyword evidence="2" id="KW-0472">Membrane</keyword>
<evidence type="ECO:0008006" key="6">
    <source>
        <dbReference type="Google" id="ProtNLM"/>
    </source>
</evidence>
<keyword evidence="2" id="KW-1133">Transmembrane helix</keyword>
<dbReference type="GO" id="GO:0045121">
    <property type="term" value="C:membrane raft"/>
    <property type="evidence" value="ECO:0007669"/>
    <property type="project" value="TreeGrafter"/>
</dbReference>
<reference evidence="4" key="1">
    <citation type="submission" date="2021-01" db="EMBL/GenBank/DDBJ databases">
        <title>A chromosome-scale assembly of European eel, Anguilla anguilla.</title>
        <authorList>
            <person name="Henkel C."/>
            <person name="Jong-Raadsen S.A."/>
            <person name="Dufour S."/>
            <person name="Weltzien F.-A."/>
            <person name="Palstra A.P."/>
            <person name="Pelster B."/>
            <person name="Spaink H.P."/>
            <person name="Van Den Thillart G.E."/>
            <person name="Jansen H."/>
            <person name="Zahm M."/>
            <person name="Klopp C."/>
            <person name="Cedric C."/>
            <person name="Louis A."/>
            <person name="Berthelot C."/>
            <person name="Parey E."/>
            <person name="Roest Crollius H."/>
            <person name="Montfort J."/>
            <person name="Robinson-Rechavi M."/>
            <person name="Bucao C."/>
            <person name="Bouchez O."/>
            <person name="Gislard M."/>
            <person name="Lluch J."/>
            <person name="Milhes M."/>
            <person name="Lampietro C."/>
            <person name="Lopez Roques C."/>
            <person name="Donnadieu C."/>
            <person name="Braasch I."/>
            <person name="Desvignes T."/>
            <person name="Postlethwait J."/>
            <person name="Bobe J."/>
            <person name="Guiguen Y."/>
            <person name="Dirks R."/>
        </authorList>
    </citation>
    <scope>NUCLEOTIDE SEQUENCE</scope>
    <source>
        <strain evidence="4">Tag_6206</strain>
        <tissue evidence="4">Liver</tissue>
    </source>
</reference>
<feature type="transmembrane region" description="Helical" evidence="2">
    <location>
        <begin position="122"/>
        <end position="146"/>
    </location>
</feature>
<evidence type="ECO:0000256" key="2">
    <source>
        <dbReference type="SAM" id="Phobius"/>
    </source>
</evidence>
<keyword evidence="3" id="KW-0732">Signal</keyword>
<feature type="region of interest" description="Disordered" evidence="1">
    <location>
        <begin position="203"/>
        <end position="245"/>
    </location>
</feature>
<dbReference type="GO" id="GO:0050853">
    <property type="term" value="P:B cell receptor signaling pathway"/>
    <property type="evidence" value="ECO:0007669"/>
    <property type="project" value="TreeGrafter"/>
</dbReference>
<dbReference type="GO" id="GO:0045577">
    <property type="term" value="P:regulation of B cell differentiation"/>
    <property type="evidence" value="ECO:0007669"/>
    <property type="project" value="InterPro"/>
</dbReference>
<dbReference type="GO" id="GO:0050861">
    <property type="term" value="P:positive regulation of B cell receptor signaling pathway"/>
    <property type="evidence" value="ECO:0007669"/>
    <property type="project" value="InterPro"/>
</dbReference>
<evidence type="ECO:0000256" key="1">
    <source>
        <dbReference type="SAM" id="MobiDB-lite"/>
    </source>
</evidence>
<dbReference type="EMBL" id="JAFIRN010000002">
    <property type="protein sequence ID" value="KAG5853920.1"/>
    <property type="molecule type" value="Genomic_DNA"/>
</dbReference>
<sequence>MGWLLAAVCGLMCFGFLIEAELSVTVQHPIRVALAGETLPLTFSVTVPKNQSSDKFVCCRDIDNKVLYTSSISETKTISWNLTVSNRADSGEYSCEYKKIRAYWVVLVREVGYRESDSRTDAFLLLNVVLSVGLFLFSFTGSIILLKDYRKQLKLGDERTEEGGGGGEGEGEGEGEGVTEEGDEVATNSVYTALEHGTSSIYNVLDPSAKDSSQKRVQQQETNKPRVTQNSQKEDGIFESVYENF</sequence>
<evidence type="ECO:0000313" key="5">
    <source>
        <dbReference type="Proteomes" id="UP001044222"/>
    </source>
</evidence>
<proteinExistence type="predicted"/>
<protein>
    <recommendedName>
        <fullName evidence="6">Immunoglobulin subtype domain-containing protein</fullName>
    </recommendedName>
</protein>
<dbReference type="PANTHER" id="PTHR35680:SF1">
    <property type="entry name" value="NFAT ACTIVATION MOLECULE 1"/>
    <property type="match status" value="1"/>
</dbReference>
<dbReference type="GO" id="GO:0001819">
    <property type="term" value="P:positive regulation of cytokine production"/>
    <property type="evidence" value="ECO:0007669"/>
    <property type="project" value="InterPro"/>
</dbReference>
<keyword evidence="2" id="KW-0812">Transmembrane</keyword>
<feature type="compositionally biased region" description="Acidic residues" evidence="1">
    <location>
        <begin position="169"/>
        <end position="184"/>
    </location>
</feature>
<feature type="compositionally biased region" description="Polar residues" evidence="1">
    <location>
        <begin position="215"/>
        <end position="231"/>
    </location>
</feature>
<evidence type="ECO:0000313" key="4">
    <source>
        <dbReference type="EMBL" id="KAG5853920.1"/>
    </source>
</evidence>
<accession>A0A9D3S3Y7</accession>
<name>A0A9D3S3Y7_ANGAN</name>
<comment type="caution">
    <text evidence="4">The sequence shown here is derived from an EMBL/GenBank/DDBJ whole genome shotgun (WGS) entry which is preliminary data.</text>
</comment>
<evidence type="ECO:0000256" key="3">
    <source>
        <dbReference type="SAM" id="SignalP"/>
    </source>
</evidence>
<dbReference type="Proteomes" id="UP001044222">
    <property type="component" value="Unassembled WGS sequence"/>
</dbReference>
<feature type="signal peptide" evidence="3">
    <location>
        <begin position="1"/>
        <end position="20"/>
    </location>
</feature>